<proteinExistence type="predicted"/>
<evidence type="ECO:0000313" key="2">
    <source>
        <dbReference type="Proteomes" id="UP000321577"/>
    </source>
</evidence>
<keyword evidence="2" id="KW-1185">Reference proteome</keyword>
<evidence type="ECO:0000313" key="1">
    <source>
        <dbReference type="EMBL" id="GEP40825.1"/>
    </source>
</evidence>
<dbReference type="OrthoDB" id="1456570at2"/>
<comment type="caution">
    <text evidence="1">The sequence shown here is derived from an EMBL/GenBank/DDBJ whole genome shotgun (WGS) entry which is preliminary data.</text>
</comment>
<accession>A0A512M266</accession>
<organism evidence="1 2">
    <name type="scientific">Brevifollis gellanilyticus</name>
    <dbReference type="NCBI Taxonomy" id="748831"/>
    <lineage>
        <taxon>Bacteria</taxon>
        <taxon>Pseudomonadati</taxon>
        <taxon>Verrucomicrobiota</taxon>
        <taxon>Verrucomicrobiia</taxon>
        <taxon>Verrucomicrobiales</taxon>
        <taxon>Verrucomicrobiaceae</taxon>
    </lineage>
</organism>
<dbReference type="AlphaFoldDB" id="A0A512M266"/>
<dbReference type="EMBL" id="BKAG01000001">
    <property type="protein sequence ID" value="GEP40825.1"/>
    <property type="molecule type" value="Genomic_DNA"/>
</dbReference>
<protein>
    <submittedName>
        <fullName evidence="1">Uncharacterized protein</fullName>
    </submittedName>
</protein>
<reference evidence="1 2" key="1">
    <citation type="submission" date="2019-07" db="EMBL/GenBank/DDBJ databases">
        <title>Whole genome shotgun sequence of Brevifollis gellanilyticus NBRC 108608.</title>
        <authorList>
            <person name="Hosoyama A."/>
            <person name="Uohara A."/>
            <person name="Ohji S."/>
            <person name="Ichikawa N."/>
        </authorList>
    </citation>
    <scope>NUCLEOTIDE SEQUENCE [LARGE SCALE GENOMIC DNA]</scope>
    <source>
        <strain evidence="1 2">NBRC 108608</strain>
    </source>
</reference>
<name>A0A512M266_9BACT</name>
<sequence>MKVSTHTCPVCGFDQLKEAPRSKSGSASFEICPACGFQFGVSDDDDGLTYDEWREDWITRGMEWSSRGIKTPRGWKPEALLKSVLKKKK</sequence>
<gene>
    <name evidence="1" type="ORF">BGE01nite_01160</name>
</gene>
<dbReference type="RefSeq" id="WP_146848308.1">
    <property type="nucleotide sequence ID" value="NZ_BKAG01000001.1"/>
</dbReference>
<dbReference type="Proteomes" id="UP000321577">
    <property type="component" value="Unassembled WGS sequence"/>
</dbReference>